<evidence type="ECO:0000313" key="2">
    <source>
        <dbReference type="Proteomes" id="UP000215914"/>
    </source>
</evidence>
<keyword evidence="2" id="KW-1185">Reference proteome</keyword>
<dbReference type="Proteomes" id="UP000215914">
    <property type="component" value="Unassembled WGS sequence"/>
</dbReference>
<sequence>MQGFISKQIMQRLISNLIILSKKVLQLRVSTEKDVDTTESMWEIQHQHVADNI</sequence>
<protein>
    <submittedName>
        <fullName evidence="1">Uncharacterized protein</fullName>
    </submittedName>
</protein>
<dbReference type="Gramene" id="mRNA:HanXRQr2_Chr01g0018791">
    <property type="protein sequence ID" value="mRNA:HanXRQr2_Chr01g0018791"/>
    <property type="gene ID" value="HanXRQr2_Chr01g0018791"/>
</dbReference>
<reference evidence="1" key="1">
    <citation type="journal article" date="2017" name="Nature">
        <title>The sunflower genome provides insights into oil metabolism, flowering and Asterid evolution.</title>
        <authorList>
            <person name="Badouin H."/>
            <person name="Gouzy J."/>
            <person name="Grassa C.J."/>
            <person name="Murat F."/>
            <person name="Staton S.E."/>
            <person name="Cottret L."/>
            <person name="Lelandais-Briere C."/>
            <person name="Owens G.L."/>
            <person name="Carrere S."/>
            <person name="Mayjonade B."/>
            <person name="Legrand L."/>
            <person name="Gill N."/>
            <person name="Kane N.C."/>
            <person name="Bowers J.E."/>
            <person name="Hubner S."/>
            <person name="Bellec A."/>
            <person name="Berard A."/>
            <person name="Berges H."/>
            <person name="Blanchet N."/>
            <person name="Boniface M.C."/>
            <person name="Brunel D."/>
            <person name="Catrice O."/>
            <person name="Chaidir N."/>
            <person name="Claudel C."/>
            <person name="Donnadieu C."/>
            <person name="Faraut T."/>
            <person name="Fievet G."/>
            <person name="Helmstetter N."/>
            <person name="King M."/>
            <person name="Knapp S.J."/>
            <person name="Lai Z."/>
            <person name="Le Paslier M.C."/>
            <person name="Lippi Y."/>
            <person name="Lorenzon L."/>
            <person name="Mandel J.R."/>
            <person name="Marage G."/>
            <person name="Marchand G."/>
            <person name="Marquand E."/>
            <person name="Bret-Mestries E."/>
            <person name="Morien E."/>
            <person name="Nambeesan S."/>
            <person name="Nguyen T."/>
            <person name="Pegot-Espagnet P."/>
            <person name="Pouilly N."/>
            <person name="Raftis F."/>
            <person name="Sallet E."/>
            <person name="Schiex T."/>
            <person name="Thomas J."/>
            <person name="Vandecasteele C."/>
            <person name="Vares D."/>
            <person name="Vear F."/>
            <person name="Vautrin S."/>
            <person name="Crespi M."/>
            <person name="Mangin B."/>
            <person name="Burke J.M."/>
            <person name="Salse J."/>
            <person name="Munos S."/>
            <person name="Vincourt P."/>
            <person name="Rieseberg L.H."/>
            <person name="Langlade N.B."/>
        </authorList>
    </citation>
    <scope>NUCLEOTIDE SEQUENCE</scope>
    <source>
        <tissue evidence="1">Leaves</tissue>
    </source>
</reference>
<name>A0A9K3JU50_HELAN</name>
<organism evidence="1 2">
    <name type="scientific">Helianthus annuus</name>
    <name type="common">Common sunflower</name>
    <dbReference type="NCBI Taxonomy" id="4232"/>
    <lineage>
        <taxon>Eukaryota</taxon>
        <taxon>Viridiplantae</taxon>
        <taxon>Streptophyta</taxon>
        <taxon>Embryophyta</taxon>
        <taxon>Tracheophyta</taxon>
        <taxon>Spermatophyta</taxon>
        <taxon>Magnoliopsida</taxon>
        <taxon>eudicotyledons</taxon>
        <taxon>Gunneridae</taxon>
        <taxon>Pentapetalae</taxon>
        <taxon>asterids</taxon>
        <taxon>campanulids</taxon>
        <taxon>Asterales</taxon>
        <taxon>Asteraceae</taxon>
        <taxon>Asteroideae</taxon>
        <taxon>Heliantheae alliance</taxon>
        <taxon>Heliantheae</taxon>
        <taxon>Helianthus</taxon>
    </lineage>
</organism>
<gene>
    <name evidence="1" type="ORF">HanXRQr2_Chr01g0018791</name>
</gene>
<reference evidence="1" key="2">
    <citation type="submission" date="2020-06" db="EMBL/GenBank/DDBJ databases">
        <title>Helianthus annuus Genome sequencing and assembly Release 2.</title>
        <authorList>
            <person name="Gouzy J."/>
            <person name="Langlade N."/>
            <person name="Munos S."/>
        </authorList>
    </citation>
    <scope>NUCLEOTIDE SEQUENCE</scope>
    <source>
        <tissue evidence="1">Leaves</tissue>
    </source>
</reference>
<evidence type="ECO:0000313" key="1">
    <source>
        <dbReference type="EMBL" id="KAF5821788.1"/>
    </source>
</evidence>
<comment type="caution">
    <text evidence="1">The sequence shown here is derived from an EMBL/GenBank/DDBJ whole genome shotgun (WGS) entry which is preliminary data.</text>
</comment>
<proteinExistence type="predicted"/>
<dbReference type="AlphaFoldDB" id="A0A9K3JU50"/>
<dbReference type="EMBL" id="MNCJ02000316">
    <property type="protein sequence ID" value="KAF5821788.1"/>
    <property type="molecule type" value="Genomic_DNA"/>
</dbReference>
<accession>A0A9K3JU50</accession>